<dbReference type="EMBL" id="KN831945">
    <property type="protein sequence ID" value="KIO14060.1"/>
    <property type="molecule type" value="Genomic_DNA"/>
</dbReference>
<proteinExistence type="predicted"/>
<dbReference type="AlphaFoldDB" id="A0A0C3PIV3"/>
<dbReference type="InParanoid" id="A0A0C3PIV3"/>
<keyword evidence="2" id="KW-1185">Reference proteome</keyword>
<dbReference type="OrthoDB" id="10433192at2759"/>
<dbReference type="Proteomes" id="UP000054217">
    <property type="component" value="Unassembled WGS sequence"/>
</dbReference>
<reference evidence="2" key="2">
    <citation type="submission" date="2015-01" db="EMBL/GenBank/DDBJ databases">
        <title>Evolutionary Origins and Diversification of the Mycorrhizal Mutualists.</title>
        <authorList>
            <consortium name="DOE Joint Genome Institute"/>
            <consortium name="Mycorrhizal Genomics Consortium"/>
            <person name="Kohler A."/>
            <person name="Kuo A."/>
            <person name="Nagy L.G."/>
            <person name="Floudas D."/>
            <person name="Copeland A."/>
            <person name="Barry K.W."/>
            <person name="Cichocki N."/>
            <person name="Veneault-Fourrey C."/>
            <person name="LaButti K."/>
            <person name="Lindquist E.A."/>
            <person name="Lipzen A."/>
            <person name="Lundell T."/>
            <person name="Morin E."/>
            <person name="Murat C."/>
            <person name="Riley R."/>
            <person name="Ohm R."/>
            <person name="Sun H."/>
            <person name="Tunlid A."/>
            <person name="Henrissat B."/>
            <person name="Grigoriev I.V."/>
            <person name="Hibbett D.S."/>
            <person name="Martin F."/>
        </authorList>
    </citation>
    <scope>NUCLEOTIDE SEQUENCE [LARGE SCALE GENOMIC DNA]</scope>
    <source>
        <strain evidence="2">Marx 270</strain>
    </source>
</reference>
<gene>
    <name evidence="1" type="ORF">M404DRAFT_992290</name>
</gene>
<reference evidence="1 2" key="1">
    <citation type="submission" date="2014-04" db="EMBL/GenBank/DDBJ databases">
        <authorList>
            <consortium name="DOE Joint Genome Institute"/>
            <person name="Kuo A."/>
            <person name="Kohler A."/>
            <person name="Costa M.D."/>
            <person name="Nagy L.G."/>
            <person name="Floudas D."/>
            <person name="Copeland A."/>
            <person name="Barry K.W."/>
            <person name="Cichocki N."/>
            <person name="Veneault-Fourrey C."/>
            <person name="LaButti K."/>
            <person name="Lindquist E.A."/>
            <person name="Lipzen A."/>
            <person name="Lundell T."/>
            <person name="Morin E."/>
            <person name="Murat C."/>
            <person name="Sun H."/>
            <person name="Tunlid A."/>
            <person name="Henrissat B."/>
            <person name="Grigoriev I.V."/>
            <person name="Hibbett D.S."/>
            <person name="Martin F."/>
            <person name="Nordberg H.P."/>
            <person name="Cantor M.N."/>
            <person name="Hua S.X."/>
        </authorList>
    </citation>
    <scope>NUCLEOTIDE SEQUENCE [LARGE SCALE GENOMIC DNA]</scope>
    <source>
        <strain evidence="1 2">Marx 270</strain>
    </source>
</reference>
<evidence type="ECO:0000313" key="2">
    <source>
        <dbReference type="Proteomes" id="UP000054217"/>
    </source>
</evidence>
<name>A0A0C3PIV3_PISTI</name>
<evidence type="ECO:0000313" key="1">
    <source>
        <dbReference type="EMBL" id="KIO14060.1"/>
    </source>
</evidence>
<sequence length="67" mass="7132">MASPDITCEEELTRIPIKHTIEQVKGIAKSCGYNAALGVLALDAKSGAFLQEADVRSERGMAKISPT</sequence>
<protein>
    <submittedName>
        <fullName evidence="1">Uncharacterized protein</fullName>
    </submittedName>
</protein>
<organism evidence="1 2">
    <name type="scientific">Pisolithus tinctorius Marx 270</name>
    <dbReference type="NCBI Taxonomy" id="870435"/>
    <lineage>
        <taxon>Eukaryota</taxon>
        <taxon>Fungi</taxon>
        <taxon>Dikarya</taxon>
        <taxon>Basidiomycota</taxon>
        <taxon>Agaricomycotina</taxon>
        <taxon>Agaricomycetes</taxon>
        <taxon>Agaricomycetidae</taxon>
        <taxon>Boletales</taxon>
        <taxon>Sclerodermatineae</taxon>
        <taxon>Pisolithaceae</taxon>
        <taxon>Pisolithus</taxon>
    </lineage>
</organism>
<accession>A0A0C3PIV3</accession>
<dbReference type="HOGENOM" id="CLU_2813426_0_0_1"/>